<evidence type="ECO:0000256" key="1">
    <source>
        <dbReference type="ARBA" id="ARBA00009156"/>
    </source>
</evidence>
<dbReference type="Pfam" id="PF00370">
    <property type="entry name" value="FGGY_N"/>
    <property type="match status" value="1"/>
</dbReference>
<feature type="domain" description="Carbohydrate kinase FGGY N-terminal" evidence="5">
    <location>
        <begin position="41"/>
        <end position="217"/>
    </location>
</feature>
<comment type="caution">
    <text evidence="6">The sequence shown here is derived from an EMBL/GenBank/DDBJ whole genome shotgun (WGS) entry which is preliminary data.</text>
</comment>
<evidence type="ECO:0000256" key="4">
    <source>
        <dbReference type="ARBA" id="ARBA00022777"/>
    </source>
</evidence>
<comment type="similarity">
    <text evidence="1">Belongs to the FGGY kinase family.</text>
</comment>
<dbReference type="InterPro" id="IPR018484">
    <property type="entry name" value="FGGY_N"/>
</dbReference>
<evidence type="ECO:0000256" key="2">
    <source>
        <dbReference type="ARBA" id="ARBA00022629"/>
    </source>
</evidence>
<organism evidence="6 7">
    <name type="scientific">Kribbella lupini</name>
    <dbReference type="NCBI Taxonomy" id="291602"/>
    <lineage>
        <taxon>Bacteria</taxon>
        <taxon>Bacillati</taxon>
        <taxon>Actinomycetota</taxon>
        <taxon>Actinomycetes</taxon>
        <taxon>Propionibacteriales</taxon>
        <taxon>Kribbellaceae</taxon>
        <taxon>Kribbella</taxon>
    </lineage>
</organism>
<name>A0ABN2B5T6_9ACTN</name>
<sequence>MTFLGVDVGTTNTKVCLIPQGRSLGVPTPRDPAVLTAEVSRLIEQVSDGQRIDGVGIAGMAETGVPLGADLQPLTGLISWRDQPGIDQAQLLSRELGPQRFYARTGLRVSPKLPLTTWRWLADTSDVLDHTRIWAGAPDLILAALTGRYATHLTHAQRYGVLDLRRRTWDDELVGWGGLDRLPEIAEPMTVTAHTIDGPLPAGIPVVLCGHDHLVGAWAAGVREPGQVADSLGTSEAIITPSAGLVIDDELRRQGISVGWYADGRLATAVSGHGAAGGLIDERLAFLGRDYAWLGEALREVGPPSERVIAPYPNGRQAPRPDSTPTYDVRSVVDDPGEELRALVDGLSFHARWMAEAQTRLLGIEWRDTIAFGGPTRLEGWMRRKALAGGGRGFAVVAGEAVAAEGAALMAAEVVSGRRSEALKGNSVGILDALSRTWDGFYWDRFHKVVTAVG</sequence>
<dbReference type="Gene3D" id="3.30.420.40">
    <property type="match status" value="2"/>
</dbReference>
<dbReference type="InterPro" id="IPR050406">
    <property type="entry name" value="FGGY_Carb_Kinase"/>
</dbReference>
<evidence type="ECO:0000313" key="7">
    <source>
        <dbReference type="Proteomes" id="UP001500363"/>
    </source>
</evidence>
<dbReference type="SUPFAM" id="SSF53067">
    <property type="entry name" value="Actin-like ATPase domain"/>
    <property type="match status" value="2"/>
</dbReference>
<keyword evidence="4" id="KW-0418">Kinase</keyword>
<accession>A0ABN2B5T6</accession>
<protein>
    <recommendedName>
        <fullName evidence="5">Carbohydrate kinase FGGY N-terminal domain-containing protein</fullName>
    </recommendedName>
</protein>
<keyword evidence="7" id="KW-1185">Reference proteome</keyword>
<dbReference type="Proteomes" id="UP001500363">
    <property type="component" value="Unassembled WGS sequence"/>
</dbReference>
<keyword evidence="3" id="KW-0808">Transferase</keyword>
<dbReference type="RefSeq" id="WP_344176308.1">
    <property type="nucleotide sequence ID" value="NZ_BAAANC010000002.1"/>
</dbReference>
<dbReference type="CDD" id="cd07773">
    <property type="entry name" value="ASKHA_NBD_FGGY_FK"/>
    <property type="match status" value="1"/>
</dbReference>
<evidence type="ECO:0000256" key="3">
    <source>
        <dbReference type="ARBA" id="ARBA00022679"/>
    </source>
</evidence>
<dbReference type="InterPro" id="IPR043129">
    <property type="entry name" value="ATPase_NBD"/>
</dbReference>
<evidence type="ECO:0000259" key="5">
    <source>
        <dbReference type="Pfam" id="PF00370"/>
    </source>
</evidence>
<keyword evidence="2" id="KW-0119">Carbohydrate metabolism</keyword>
<keyword evidence="2" id="KW-0859">Xylose metabolism</keyword>
<reference evidence="6 7" key="1">
    <citation type="journal article" date="2019" name="Int. J. Syst. Evol. Microbiol.">
        <title>The Global Catalogue of Microorganisms (GCM) 10K type strain sequencing project: providing services to taxonomists for standard genome sequencing and annotation.</title>
        <authorList>
            <consortium name="The Broad Institute Genomics Platform"/>
            <consortium name="The Broad Institute Genome Sequencing Center for Infectious Disease"/>
            <person name="Wu L."/>
            <person name="Ma J."/>
        </authorList>
    </citation>
    <scope>NUCLEOTIDE SEQUENCE [LARGE SCALE GENOMIC DNA]</scope>
    <source>
        <strain evidence="6 7">JCM 14303</strain>
    </source>
</reference>
<evidence type="ECO:0000313" key="6">
    <source>
        <dbReference type="EMBL" id="GAA1534484.1"/>
    </source>
</evidence>
<proteinExistence type="inferred from homology"/>
<dbReference type="PANTHER" id="PTHR43095:SF5">
    <property type="entry name" value="XYLULOSE KINASE"/>
    <property type="match status" value="1"/>
</dbReference>
<dbReference type="PANTHER" id="PTHR43095">
    <property type="entry name" value="SUGAR KINASE"/>
    <property type="match status" value="1"/>
</dbReference>
<dbReference type="EMBL" id="BAAANC010000002">
    <property type="protein sequence ID" value="GAA1534484.1"/>
    <property type="molecule type" value="Genomic_DNA"/>
</dbReference>
<gene>
    <name evidence="6" type="ORF">GCM10009741_41150</name>
</gene>